<feature type="chain" id="PRO_5038031165" evidence="2">
    <location>
        <begin position="29"/>
        <end position="303"/>
    </location>
</feature>
<keyword evidence="2" id="KW-0732">Signal</keyword>
<dbReference type="Gene3D" id="2.50.20.20">
    <property type="match status" value="1"/>
</dbReference>
<accession>A0A919XPT8</accession>
<dbReference type="EMBL" id="BORQ01000009">
    <property type="protein sequence ID" value="GIO34295.1"/>
    <property type="molecule type" value="Genomic_DNA"/>
</dbReference>
<name>A0A919XPT8_9BACL</name>
<sequence>MRKKWLPVAAGFGLGAVMLLSSGFSAMAGTSGYDAYKTAVKNTKTVQSMTSHVDVTVTDNGTKVLSGAAVIKMNHKLQTMSMSGSMNDGKQTHEMQAFRQDGKMIFKSGDQEEYRVVAQNAAKWQHQDGTDAAPGMPKAAEQVVDALMGNIRNLATVENESDGSKQAELHLSGSQIPAVVNALGSLVASKAGSGDWEHKSWKQDAGVSHPSSEWHPSLPKLTDHIQVEQINFDAKINPDQILERQTAEISITGTDDTGKKHDLSVQIHIGLSDYNQTTPDRVDLTGKPIKEMQGDGPKRGWHH</sequence>
<evidence type="ECO:0000313" key="3">
    <source>
        <dbReference type="EMBL" id="GIO34295.1"/>
    </source>
</evidence>
<comment type="caution">
    <text evidence="3">The sequence shown here is derived from an EMBL/GenBank/DDBJ whole genome shotgun (WGS) entry which is preliminary data.</text>
</comment>
<feature type="signal peptide" evidence="2">
    <location>
        <begin position="1"/>
        <end position="28"/>
    </location>
</feature>
<evidence type="ECO:0000256" key="1">
    <source>
        <dbReference type="SAM" id="MobiDB-lite"/>
    </source>
</evidence>
<protein>
    <submittedName>
        <fullName evidence="3">Uncharacterized protein</fullName>
    </submittedName>
</protein>
<dbReference type="RefSeq" id="WP_160044574.1">
    <property type="nucleotide sequence ID" value="NZ_BORQ01000009.1"/>
</dbReference>
<evidence type="ECO:0000256" key="2">
    <source>
        <dbReference type="SAM" id="SignalP"/>
    </source>
</evidence>
<evidence type="ECO:0000313" key="4">
    <source>
        <dbReference type="Proteomes" id="UP000679779"/>
    </source>
</evidence>
<feature type="compositionally biased region" description="Basic and acidic residues" evidence="1">
    <location>
        <begin position="280"/>
        <end position="303"/>
    </location>
</feature>
<organism evidence="3 4">
    <name type="scientific">Paenibacillus albilobatus</name>
    <dbReference type="NCBI Taxonomy" id="2716884"/>
    <lineage>
        <taxon>Bacteria</taxon>
        <taxon>Bacillati</taxon>
        <taxon>Bacillota</taxon>
        <taxon>Bacilli</taxon>
        <taxon>Bacillales</taxon>
        <taxon>Paenibacillaceae</taxon>
        <taxon>Paenibacillus</taxon>
    </lineage>
</organism>
<keyword evidence="4" id="KW-1185">Reference proteome</keyword>
<feature type="region of interest" description="Disordered" evidence="1">
    <location>
        <begin position="196"/>
        <end position="218"/>
    </location>
</feature>
<feature type="region of interest" description="Disordered" evidence="1">
    <location>
        <begin position="278"/>
        <end position="303"/>
    </location>
</feature>
<proteinExistence type="predicted"/>
<gene>
    <name evidence="3" type="ORF">J2TS6_54360</name>
</gene>
<dbReference type="Proteomes" id="UP000679779">
    <property type="component" value="Unassembled WGS sequence"/>
</dbReference>
<reference evidence="3" key="1">
    <citation type="submission" date="2021-03" db="EMBL/GenBank/DDBJ databases">
        <title>Antimicrobial resistance genes in bacteria isolated from Japanese honey, and their potential for conferring macrolide and lincosamide resistance in the American foulbrood pathogen Paenibacillus larvae.</title>
        <authorList>
            <person name="Okamoto M."/>
            <person name="Kumagai M."/>
            <person name="Kanamori H."/>
            <person name="Takamatsu D."/>
        </authorList>
    </citation>
    <scope>NUCLEOTIDE SEQUENCE</scope>
    <source>
        <strain evidence="3">J2TS6</strain>
    </source>
</reference>
<dbReference type="AlphaFoldDB" id="A0A919XPT8"/>